<reference evidence="3" key="1">
    <citation type="submission" date="2019-03" db="EMBL/GenBank/DDBJ databases">
        <authorList>
            <person name="Danneels B."/>
        </authorList>
    </citation>
    <scope>NUCLEOTIDE SEQUENCE</scope>
</reference>
<protein>
    <submittedName>
        <fullName evidence="3">Uncharacterized protein</fullName>
    </submittedName>
</protein>
<organism evidence="3">
    <name type="scientific">plant metagenome</name>
    <dbReference type="NCBI Taxonomy" id="1297885"/>
    <lineage>
        <taxon>unclassified sequences</taxon>
        <taxon>metagenomes</taxon>
        <taxon>organismal metagenomes</taxon>
    </lineage>
</organism>
<dbReference type="EMBL" id="CAADIG010000014">
    <property type="protein sequence ID" value="VFR43026.1"/>
    <property type="molecule type" value="Genomic_DNA"/>
</dbReference>
<evidence type="ECO:0000256" key="1">
    <source>
        <dbReference type="SAM" id="Phobius"/>
    </source>
</evidence>
<dbReference type="EMBL" id="CAADID010000023">
    <property type="protein sequence ID" value="VFR74290.1"/>
    <property type="molecule type" value="Genomic_DNA"/>
</dbReference>
<keyword evidence="1" id="KW-0472">Membrane</keyword>
<accession>A0A484TJT3</accession>
<feature type="transmembrane region" description="Helical" evidence="1">
    <location>
        <begin position="27"/>
        <end position="47"/>
    </location>
</feature>
<keyword evidence="1" id="KW-0812">Transmembrane</keyword>
<dbReference type="AlphaFoldDB" id="A0A484TJT3"/>
<name>A0A484TJT3_9ZZZZ</name>
<gene>
    <name evidence="2" type="ORF">ANT2_4460</name>
    <name evidence="3" type="ORF">ANT3_4464</name>
</gene>
<keyword evidence="1" id="KW-1133">Transmembrane helix</keyword>
<sequence>MAGILAGWGVDLVSAHAAALAMRLFSVILLAIGAGAYFAGLVFKAIWGLRRT</sequence>
<proteinExistence type="predicted"/>
<evidence type="ECO:0000313" key="3">
    <source>
        <dbReference type="EMBL" id="VFR74290.1"/>
    </source>
</evidence>
<evidence type="ECO:0000313" key="2">
    <source>
        <dbReference type="EMBL" id="VFR43026.1"/>
    </source>
</evidence>